<evidence type="ECO:0000256" key="12">
    <source>
        <dbReference type="ARBA" id="ARBA00036824"/>
    </source>
</evidence>
<feature type="domain" description="Glycoside hydrolase family 5" evidence="18">
    <location>
        <begin position="514"/>
        <end position="754"/>
    </location>
</feature>
<evidence type="ECO:0000256" key="2">
    <source>
        <dbReference type="ARBA" id="ARBA00005641"/>
    </source>
</evidence>
<comment type="subcellular location">
    <subcellularLocation>
        <location evidence="1">Cell membrane</location>
        <topology evidence="1">Single-pass type II membrane protein</topology>
    </subcellularLocation>
</comment>
<dbReference type="GO" id="GO:0071555">
    <property type="term" value="P:cell wall organization"/>
    <property type="evidence" value="ECO:0007669"/>
    <property type="project" value="UniProtKB-KW"/>
</dbReference>
<reference evidence="19" key="1">
    <citation type="journal article" date="2020" name="Stud. Mycol.">
        <title>101 Dothideomycetes genomes: a test case for predicting lifestyles and emergence of pathogens.</title>
        <authorList>
            <person name="Haridas S."/>
            <person name="Albert R."/>
            <person name="Binder M."/>
            <person name="Bloem J."/>
            <person name="Labutti K."/>
            <person name="Salamov A."/>
            <person name="Andreopoulos B."/>
            <person name="Baker S."/>
            <person name="Barry K."/>
            <person name="Bills G."/>
            <person name="Bluhm B."/>
            <person name="Cannon C."/>
            <person name="Castanera R."/>
            <person name="Culley D."/>
            <person name="Daum C."/>
            <person name="Ezra D."/>
            <person name="Gonzalez J."/>
            <person name="Henrissat B."/>
            <person name="Kuo A."/>
            <person name="Liang C."/>
            <person name="Lipzen A."/>
            <person name="Lutzoni F."/>
            <person name="Magnuson J."/>
            <person name="Mondo S."/>
            <person name="Nolan M."/>
            <person name="Ohm R."/>
            <person name="Pangilinan J."/>
            <person name="Park H.-J."/>
            <person name="Ramirez L."/>
            <person name="Alfaro M."/>
            <person name="Sun H."/>
            <person name="Tritt A."/>
            <person name="Yoshinaga Y."/>
            <person name="Zwiers L.-H."/>
            <person name="Turgeon B."/>
            <person name="Goodwin S."/>
            <person name="Spatafora J."/>
            <person name="Crous P."/>
            <person name="Grigoriev I."/>
        </authorList>
    </citation>
    <scope>NUCLEOTIDE SEQUENCE</scope>
    <source>
        <strain evidence="19">CBS 113818</strain>
    </source>
</reference>
<evidence type="ECO:0000256" key="7">
    <source>
        <dbReference type="ARBA" id="ARBA00022989"/>
    </source>
</evidence>
<feature type="compositionally biased region" description="Low complexity" evidence="16">
    <location>
        <begin position="94"/>
        <end position="108"/>
    </location>
</feature>
<accession>A0A6A6ZXD5</accession>
<dbReference type="GO" id="GO:0009986">
    <property type="term" value="C:cell surface"/>
    <property type="evidence" value="ECO:0007669"/>
    <property type="project" value="TreeGrafter"/>
</dbReference>
<evidence type="ECO:0000313" key="19">
    <source>
        <dbReference type="EMBL" id="KAF2825513.1"/>
    </source>
</evidence>
<dbReference type="EC" id="3.2.1.58" evidence="14"/>
<dbReference type="InterPro" id="IPR050386">
    <property type="entry name" value="Glycosyl_hydrolase_5"/>
</dbReference>
<dbReference type="Gene3D" id="3.20.20.80">
    <property type="entry name" value="Glycosidases"/>
    <property type="match status" value="1"/>
</dbReference>
<organism evidence="19 20">
    <name type="scientific">Ophiobolus disseminans</name>
    <dbReference type="NCBI Taxonomy" id="1469910"/>
    <lineage>
        <taxon>Eukaryota</taxon>
        <taxon>Fungi</taxon>
        <taxon>Dikarya</taxon>
        <taxon>Ascomycota</taxon>
        <taxon>Pezizomycotina</taxon>
        <taxon>Dothideomycetes</taxon>
        <taxon>Pleosporomycetidae</taxon>
        <taxon>Pleosporales</taxon>
        <taxon>Pleosporineae</taxon>
        <taxon>Phaeosphaeriaceae</taxon>
        <taxon>Ophiobolus</taxon>
    </lineage>
</organism>
<feature type="region of interest" description="Disordered" evidence="16">
    <location>
        <begin position="1"/>
        <end position="110"/>
    </location>
</feature>
<feature type="compositionally biased region" description="Basic and acidic residues" evidence="16">
    <location>
        <begin position="1"/>
        <end position="50"/>
    </location>
</feature>
<feature type="compositionally biased region" description="Basic and acidic residues" evidence="16">
    <location>
        <begin position="279"/>
        <end position="294"/>
    </location>
</feature>
<dbReference type="GO" id="GO:0005886">
    <property type="term" value="C:plasma membrane"/>
    <property type="evidence" value="ECO:0007669"/>
    <property type="project" value="UniProtKB-SubCell"/>
</dbReference>
<gene>
    <name evidence="19" type="ORF">CC86DRAFT_371152</name>
</gene>
<dbReference type="PANTHER" id="PTHR31297:SF34">
    <property type="entry name" value="GLUCAN 1,3-BETA-GLUCOSIDASE 2"/>
    <property type="match status" value="1"/>
</dbReference>
<dbReference type="InterPro" id="IPR001547">
    <property type="entry name" value="Glyco_hydro_5"/>
</dbReference>
<evidence type="ECO:0000256" key="11">
    <source>
        <dbReference type="ARBA" id="ARBA00023316"/>
    </source>
</evidence>
<dbReference type="PANTHER" id="PTHR31297">
    <property type="entry name" value="GLUCAN ENDO-1,6-BETA-GLUCOSIDASE B"/>
    <property type="match status" value="1"/>
</dbReference>
<dbReference type="AlphaFoldDB" id="A0A6A6ZXD5"/>
<dbReference type="GO" id="GO:0009251">
    <property type="term" value="P:glucan catabolic process"/>
    <property type="evidence" value="ECO:0007669"/>
    <property type="project" value="TreeGrafter"/>
</dbReference>
<dbReference type="GO" id="GO:0004338">
    <property type="term" value="F:glucan exo-1,3-beta-glucosidase activity"/>
    <property type="evidence" value="ECO:0007669"/>
    <property type="project" value="UniProtKB-EC"/>
</dbReference>
<dbReference type="InterPro" id="IPR017853">
    <property type="entry name" value="GH"/>
</dbReference>
<dbReference type="EMBL" id="MU006228">
    <property type="protein sequence ID" value="KAF2825513.1"/>
    <property type="molecule type" value="Genomic_DNA"/>
</dbReference>
<feature type="region of interest" description="Disordered" evidence="16">
    <location>
        <begin position="373"/>
        <end position="404"/>
    </location>
</feature>
<dbReference type="SUPFAM" id="SSF51445">
    <property type="entry name" value="(Trans)glycosidases"/>
    <property type="match status" value="1"/>
</dbReference>
<feature type="transmembrane region" description="Helical" evidence="17">
    <location>
        <begin position="346"/>
        <end position="367"/>
    </location>
</feature>
<feature type="compositionally biased region" description="Basic and acidic residues" evidence="16">
    <location>
        <begin position="145"/>
        <end position="187"/>
    </location>
</feature>
<evidence type="ECO:0000256" key="8">
    <source>
        <dbReference type="ARBA" id="ARBA00023136"/>
    </source>
</evidence>
<keyword evidence="8 17" id="KW-0472">Membrane</keyword>
<evidence type="ECO:0000313" key="20">
    <source>
        <dbReference type="Proteomes" id="UP000799424"/>
    </source>
</evidence>
<evidence type="ECO:0000256" key="13">
    <source>
        <dbReference type="ARBA" id="ARBA00037126"/>
    </source>
</evidence>
<keyword evidence="5 19" id="KW-0378">Hydrolase</keyword>
<feature type="compositionally biased region" description="Basic and acidic residues" evidence="16">
    <location>
        <begin position="194"/>
        <end position="272"/>
    </location>
</feature>
<evidence type="ECO:0000256" key="10">
    <source>
        <dbReference type="ARBA" id="ARBA00023295"/>
    </source>
</evidence>
<keyword evidence="4 17" id="KW-0812">Transmembrane</keyword>
<proteinExistence type="inferred from homology"/>
<keyword evidence="7 17" id="KW-1133">Transmembrane helix</keyword>
<feature type="region of interest" description="Disordered" evidence="16">
    <location>
        <begin position="121"/>
        <end position="140"/>
    </location>
</feature>
<evidence type="ECO:0000256" key="17">
    <source>
        <dbReference type="SAM" id="Phobius"/>
    </source>
</evidence>
<evidence type="ECO:0000256" key="15">
    <source>
        <dbReference type="ARBA" id="ARBA00041260"/>
    </source>
</evidence>
<sequence>MGSDSDRDPSRRRPHGEERRRRRESHGDLDPERRRRRESRGEHTPYEHDNRRRKGHRATDSQGDLLPRPPRQSRQQSDSEQHSPSPRKTRPARRNSTTDGSGSRSRGSAQLSLDAIAKLDKVNAKKAGGWGQYDYDDEYLREVRRKEKNLEKGRVKEERAEKKKEKREEENHRRANESDAAILEEKARKRREERRKARESAKPKTDEELEKRRGARTRTDDELEKRRSARPRTDDELEKRRSARPRTDDEQEKKRSAHTEDEREERRLKYEAKYTPSEIDEKKERRRQEKQRRMEQKKRRVISGPLAEEGGVDDDEYQYMMEKRGGGAPTVYSSEQLAKRKKWKRIAIIVASILILLAIIIPVAVMMSNKSNGGDNSSGNAAAGASPKTSNLDGHDRNSVPKEDQGGIYDPWAWFDTDDFNVTYTKETVGGLPIIGLNSTWEDDVQANPKVPNLKDKFAYGKTPIRGVNVGGWLNLEPFITPSFFEGFGSKDGVVDEWTLLTKLGPTKARDTMEKHYSAFITKKTFSDIRAAGMDHVRFPFGYWIVQTFGDEPYIPQISWRYLLRGIEYCRQNGLRVNLDLHGAPGSQNGWNHSGRQGVIGWLNGTDGDLNAQRTLDIHHKLSVFFAQPRYKNLVTMYGLVNEPRNVELDTQKVVAWTQKAITQIRADNITAIIVFGDGFMGLDNWQGKLQNNENLLLDVHQYVTFNIDQLSLKHRDKLNFACEAWTQQSKRSMDKTTGFGPTMCGEWSQADTDCTTFINNVATGTRWEGTFNTGNLSTSVLVPQCPLKSNQCSCSKANGDPSGYSEQYKKWLYQFAIAQMDSFEAGWGWFYWTWETERATQWSYRRGIEAGILPKKAYDRDWKCPKEGKDLDMFTGLEEYY</sequence>
<dbReference type="Pfam" id="PF00150">
    <property type="entry name" value="Cellulase"/>
    <property type="match status" value="1"/>
</dbReference>
<feature type="compositionally biased region" description="Polar residues" evidence="16">
    <location>
        <begin position="72"/>
        <end position="84"/>
    </location>
</feature>
<keyword evidence="9" id="KW-0325">Glycoprotein</keyword>
<feature type="region of interest" description="Disordered" evidence="16">
    <location>
        <begin position="145"/>
        <end position="311"/>
    </location>
</feature>
<evidence type="ECO:0000256" key="16">
    <source>
        <dbReference type="SAM" id="MobiDB-lite"/>
    </source>
</evidence>
<evidence type="ECO:0000256" key="1">
    <source>
        <dbReference type="ARBA" id="ARBA00004401"/>
    </source>
</evidence>
<evidence type="ECO:0000256" key="3">
    <source>
        <dbReference type="ARBA" id="ARBA00022475"/>
    </source>
</evidence>
<keyword evidence="10" id="KW-0326">Glycosidase</keyword>
<comment type="function">
    <text evidence="13">Glucosidase involved in the degradation of cellulosic biomass. Active on lichenan.</text>
</comment>
<evidence type="ECO:0000256" key="4">
    <source>
        <dbReference type="ARBA" id="ARBA00022692"/>
    </source>
</evidence>
<keyword evidence="20" id="KW-1185">Reference proteome</keyword>
<evidence type="ECO:0000256" key="14">
    <source>
        <dbReference type="ARBA" id="ARBA00038929"/>
    </source>
</evidence>
<protein>
    <recommendedName>
        <fullName evidence="14">glucan 1,3-beta-glucosidase</fullName>
        <ecNumber evidence="14">3.2.1.58</ecNumber>
    </recommendedName>
    <alternativeName>
        <fullName evidence="15">Exo-1,3-beta-glucanase D</fullName>
    </alternativeName>
</protein>
<dbReference type="Proteomes" id="UP000799424">
    <property type="component" value="Unassembled WGS sequence"/>
</dbReference>
<comment type="catalytic activity">
    <reaction evidence="12">
        <text>Successive hydrolysis of beta-D-glucose units from the non-reducing ends of (1-&gt;3)-beta-D-glucans, releasing alpha-glucose.</text>
        <dbReference type="EC" id="3.2.1.58"/>
    </reaction>
</comment>
<keyword evidence="6" id="KW-0735">Signal-anchor</keyword>
<comment type="similarity">
    <text evidence="2">Belongs to the glycosyl hydrolase 5 (cellulase A) family.</text>
</comment>
<evidence type="ECO:0000256" key="5">
    <source>
        <dbReference type="ARBA" id="ARBA00022801"/>
    </source>
</evidence>
<dbReference type="FunFam" id="3.20.20.80:FF:000033">
    <property type="entry name" value="Glucan 1,3-beta-glucosidase A"/>
    <property type="match status" value="1"/>
</dbReference>
<feature type="compositionally biased region" description="Basic and acidic residues" evidence="16">
    <location>
        <begin position="393"/>
        <end position="404"/>
    </location>
</feature>
<dbReference type="OrthoDB" id="62120at2759"/>
<keyword evidence="3" id="KW-1003">Cell membrane</keyword>
<name>A0A6A6ZXD5_9PLEO</name>
<feature type="compositionally biased region" description="Low complexity" evidence="16">
    <location>
        <begin position="373"/>
        <end position="386"/>
    </location>
</feature>
<keyword evidence="11" id="KW-0961">Cell wall biogenesis/degradation</keyword>
<dbReference type="GO" id="GO:0005576">
    <property type="term" value="C:extracellular region"/>
    <property type="evidence" value="ECO:0007669"/>
    <property type="project" value="TreeGrafter"/>
</dbReference>
<evidence type="ECO:0000256" key="6">
    <source>
        <dbReference type="ARBA" id="ARBA00022968"/>
    </source>
</evidence>
<evidence type="ECO:0000259" key="18">
    <source>
        <dbReference type="Pfam" id="PF00150"/>
    </source>
</evidence>
<evidence type="ECO:0000256" key="9">
    <source>
        <dbReference type="ARBA" id="ARBA00023180"/>
    </source>
</evidence>